<name>Q9LPJ6_ARATH</name>
<sequence length="97" mass="11239">MFVLADSELNIPGLFLVSDFVSGEEEQIRLGKGVHIGGSSYQIWRQRNNVLHNDQRIHPSTLFKMIYREIRNTITGRRSRKLWRPLNASLDPIISFS</sequence>
<reference key="1">
    <citation type="journal article" date="2000" name="Nature">
        <title>Sequence and analysis of chromosome 1 of the plant Arabidopsis thaliana.</title>
        <authorList>
            <person name="Theologis A."/>
            <person name="Ecker J.R."/>
            <person name="Palm C.J."/>
            <person name="Federspiel N.A."/>
            <person name="Kaul S."/>
            <person name="White O."/>
            <person name="Alonso J."/>
            <person name="Altafi H."/>
            <person name="Araujo R."/>
            <person name="Bowman C.L."/>
            <person name="Brooks S.Y."/>
            <person name="Buehler E."/>
            <person name="Chan A."/>
            <person name="Chao Q."/>
            <person name="Chen H."/>
            <person name="Cheuk R.F."/>
            <person name="Chin C.W."/>
            <person name="Chung M.K."/>
            <person name="Conn L."/>
            <person name="Conway A.B."/>
            <person name="Conway A.R."/>
            <person name="Creasy T.H."/>
            <person name="Dewar K."/>
            <person name="Dunn P."/>
            <person name="Etgu P."/>
            <person name="Feldblyum T.V."/>
            <person name="Feng J."/>
            <person name="Fong B."/>
            <person name="Fujii C.Y."/>
            <person name="Gill J.E."/>
            <person name="Goldsmith A.D."/>
            <person name="Haas B."/>
            <person name="Hansen N.F."/>
            <person name="Hughes B."/>
            <person name="Huizar L."/>
            <person name="Hunter J.L."/>
            <person name="Jenkins J."/>
            <person name="Johnson-Hopson C."/>
            <person name="Khan S."/>
            <person name="Khaykin E."/>
            <person name="Kim C.J."/>
            <person name="Koo H.L."/>
            <person name="Kremenetskaia I."/>
            <person name="Kurtz D.B."/>
            <person name="Kwan A."/>
            <person name="Lam B."/>
            <person name="Langin-Hooper S."/>
            <person name="Lee A."/>
            <person name="Lee J.M."/>
            <person name="Lenz C.A."/>
            <person name="Li J.H."/>
            <person name="Li Y."/>
            <person name="Lin X."/>
            <person name="Liu S.X."/>
            <person name="Liu Z.A."/>
            <person name="Luros J.S."/>
            <person name="Maiti R."/>
            <person name="Marziali A."/>
            <person name="Militscher J."/>
            <person name="Miranda M."/>
            <person name="Nguyen M."/>
            <person name="Nierman W.C."/>
            <person name="Osborne B.I."/>
            <person name="Pai G."/>
            <person name="Peterson J."/>
            <person name="Pham P.K."/>
            <person name="Rizzo M."/>
            <person name="Rooney T."/>
            <person name="Rowley D."/>
            <person name="Sakano H."/>
            <person name="Salzberg S.L."/>
            <person name="Schwartz J.R."/>
            <person name="Shinn P."/>
            <person name="Southwick A.M."/>
            <person name="Sun H."/>
            <person name="Tallon L.J."/>
            <person name="Tambunga G."/>
            <person name="Toriumi M.J."/>
            <person name="Town C.D."/>
            <person name="Utterback T."/>
            <person name="Van Aken S."/>
            <person name="Vaysberg M."/>
            <person name="Vysotskaia V.S."/>
            <person name="Walker M."/>
            <person name="Wu D."/>
            <person name="Yu G."/>
            <person name="Fraser C.M."/>
            <person name="Venter J.C."/>
            <person name="Davis R.W."/>
        </authorList>
    </citation>
    <scope>NUCLEOTIDE SEQUENCE [LARGE SCALE GENOMIC DNA]</scope>
    <source>
        <strain>cv. Columbia</strain>
    </source>
</reference>
<protein>
    <submittedName>
        <fullName evidence="1">F6N18.6</fullName>
    </submittedName>
</protein>
<reference evidence="1" key="3">
    <citation type="submission" date="2000-06" db="EMBL/GenBank/DDBJ databases">
        <authorList>
            <person name="Cheuk R."/>
            <person name="Shinn P."/>
            <person name="Brooks S."/>
            <person name="Buehler E."/>
            <person name="Chao Q."/>
            <person name="Johnson-Hopson C."/>
            <person name="Khan S."/>
            <person name="Kim C."/>
            <person name="Altafi H."/>
            <person name="Bei B."/>
            <person name="Chin C."/>
            <person name="Chiou J."/>
            <person name="Choi E."/>
            <person name="Conn L."/>
            <person name="Conway A."/>
            <person name="Gonzalez A."/>
            <person name="Hansen N."/>
            <person name="Howing B."/>
            <person name="Koo T."/>
            <person name="Lam B."/>
            <person name="Lee J."/>
            <person name="Lenz C."/>
            <person name="Li J."/>
            <person name="Liu A."/>
            <person name="Liu J."/>
            <person name="Liu S."/>
            <person name="Mukharsky N."/>
            <person name="Nguyen M."/>
            <person name="Palm C."/>
            <person name="Pham P."/>
            <person name="Sakano H."/>
            <person name="Schwartz J."/>
            <person name="Southwick A."/>
            <person name="Thaveri A."/>
            <person name="Toriumi M."/>
            <person name="Vaysberg M."/>
            <person name="Yu G."/>
            <person name="Davis R."/>
            <person name="Federspiel N."/>
            <person name="Theologis A."/>
            <person name="Ecker J."/>
        </authorList>
    </citation>
    <scope>NUCLEOTIDE SEQUENCE</scope>
</reference>
<proteinExistence type="predicted"/>
<accession>Q9LPJ6</accession>
<dbReference type="EMBL" id="AC017118">
    <property type="protein sequence ID" value="AAF25979.1"/>
    <property type="molecule type" value="Genomic_DNA"/>
</dbReference>
<dbReference type="AlphaFoldDB" id="Q9LPJ6"/>
<organism evidence="1">
    <name type="scientific">Arabidopsis thaliana</name>
    <name type="common">Mouse-ear cress</name>
    <dbReference type="NCBI Taxonomy" id="3702"/>
    <lineage>
        <taxon>Eukaryota</taxon>
        <taxon>Viridiplantae</taxon>
        <taxon>Streptophyta</taxon>
        <taxon>Embryophyta</taxon>
        <taxon>Tracheophyta</taxon>
        <taxon>Spermatophyta</taxon>
        <taxon>Magnoliopsida</taxon>
        <taxon>eudicotyledons</taxon>
        <taxon>Gunneridae</taxon>
        <taxon>Pentapetalae</taxon>
        <taxon>rosids</taxon>
        <taxon>malvids</taxon>
        <taxon>Brassicales</taxon>
        <taxon>Brassicaceae</taxon>
        <taxon>Camelineae</taxon>
        <taxon>Arabidopsis</taxon>
    </lineage>
</organism>
<evidence type="ECO:0000313" key="1">
    <source>
        <dbReference type="EMBL" id="AAF25979.1"/>
    </source>
</evidence>
<reference evidence="1" key="2">
    <citation type="submission" date="2000-01" db="EMBL/GenBank/DDBJ databases">
        <title>Genomic sequence for Arabidopsis thaliana BAC F6N18 from chromosome I.</title>
        <authorList>
            <person name="Chao Q."/>
            <person name="Brooks S."/>
            <person name="Buehler E."/>
            <person name="Johnson-Hopson C."/>
            <person name="Khan S."/>
            <person name="Kim C."/>
            <person name="Shinn P."/>
            <person name="Altafi H."/>
            <person name="Bei Q."/>
            <person name="Chin C."/>
            <person name="Chiou J."/>
            <person name="Choi E."/>
            <person name="Conn L."/>
            <person name="Conway A."/>
            <person name="Gonzales A."/>
            <person name="Hansen N."/>
            <person name="Howng B."/>
            <person name="Koo T."/>
            <person name="Lam B."/>
            <person name="Lee J."/>
            <person name="Lenz C."/>
            <person name="Li J."/>
            <person name="Liu A."/>
            <person name="Liu K."/>
            <person name="Liu S."/>
            <person name="Mukharsky N."/>
            <person name="Nguyen M."/>
            <person name="Palm C."/>
            <person name="Pham P."/>
            <person name="Sakano H."/>
            <person name="Schwartz J."/>
            <person name="Southwick A."/>
            <person name="Thaveri A."/>
            <person name="Toriumi M."/>
            <person name="Vaysberg M."/>
            <person name="Yu G."/>
            <person name="Federspiel N.A."/>
            <person name="Theologis A."/>
            <person name="Ecker J.R."/>
        </authorList>
    </citation>
    <scope>NUCLEOTIDE SEQUENCE</scope>
</reference>
<reference evidence="1" key="4">
    <citation type="submission" date="2001-01" db="EMBL/GenBank/DDBJ databases">
        <authorList>
            <person name="Shinn P."/>
            <person name="Brooks S."/>
            <person name="Buehler E."/>
            <person name="Chao Q."/>
            <person name="Johnson-Hopson C."/>
            <person name="Khan S."/>
            <person name="Kim C."/>
            <person name="Altafi H."/>
            <person name="Bei B."/>
            <person name="Chin C."/>
            <person name="Chiou J."/>
            <person name="Choi E."/>
            <person name="Conn L."/>
            <person name="Conway A."/>
            <person name="Gonzalez A."/>
            <person name="Hansen N."/>
            <person name="Howing B."/>
            <person name="Koo T."/>
            <person name="Lam B."/>
            <person name="Lee J."/>
            <person name="Lenz C."/>
            <person name="Li J."/>
            <person name="Liu A."/>
            <person name="Liu J."/>
            <person name="Liu S."/>
            <person name="Mukharsky N."/>
            <person name="Nguyen M."/>
            <person name="Palm C."/>
            <person name="Pham P."/>
            <person name="Sakano H."/>
            <person name="Schwartz J."/>
            <person name="Southwick A."/>
            <person name="Thaveri A."/>
            <person name="Toriumi M."/>
            <person name="Vaysberg M."/>
            <person name="Yu G."/>
            <person name="Davis R."/>
            <person name="Federspiel N."/>
            <person name="Theologis A."/>
            <person name="Ecker J."/>
        </authorList>
    </citation>
    <scope>NUCLEOTIDE SEQUENCE</scope>
</reference>